<dbReference type="InterPro" id="IPR027484">
    <property type="entry name" value="PInositol-4-P-5-kinase_N"/>
</dbReference>
<dbReference type="SMART" id="SM00330">
    <property type="entry name" value="PIPKc"/>
    <property type="match status" value="1"/>
</dbReference>
<dbReference type="Gene3D" id="3.50.7.10">
    <property type="entry name" value="GroEL"/>
    <property type="match status" value="1"/>
</dbReference>
<accession>A0AAV4LUN1</accession>
<dbReference type="Pfam" id="PF01504">
    <property type="entry name" value="PIP5K"/>
    <property type="match status" value="2"/>
</dbReference>
<dbReference type="PANTHER" id="PTHR45748:SF7">
    <property type="entry name" value="1-PHOSPHATIDYLINOSITOL 3-PHOSPHATE 5-KINASE-RELATED"/>
    <property type="match status" value="1"/>
</dbReference>
<feature type="region of interest" description="Disordered" evidence="4">
    <location>
        <begin position="54"/>
        <end position="75"/>
    </location>
</feature>
<feature type="compositionally biased region" description="Polar residues" evidence="4">
    <location>
        <begin position="1151"/>
        <end position="1160"/>
    </location>
</feature>
<keyword evidence="8" id="KW-1185">Reference proteome</keyword>
<name>A0AAV4LUN1_BABCB</name>
<dbReference type="InterPro" id="IPR044769">
    <property type="entry name" value="PIKfyve_PIPKc"/>
</dbReference>
<evidence type="ECO:0000313" key="7">
    <source>
        <dbReference type="EMBL" id="GIX63455.1"/>
    </source>
</evidence>
<dbReference type="GO" id="GO:0046854">
    <property type="term" value="P:phosphatidylinositol phosphate biosynthetic process"/>
    <property type="evidence" value="ECO:0007669"/>
    <property type="project" value="TreeGrafter"/>
</dbReference>
<keyword evidence="1 3" id="KW-0547">Nucleotide-binding</keyword>
<dbReference type="PANTHER" id="PTHR45748">
    <property type="entry name" value="1-PHOSPHATIDYLINOSITOL 3-PHOSPHATE 5-KINASE-RELATED"/>
    <property type="match status" value="1"/>
</dbReference>
<gene>
    <name evidence="7" type="ORF">BcabD6B2_28900</name>
</gene>
<keyword evidence="5" id="KW-0472">Membrane</keyword>
<dbReference type="SUPFAM" id="SSF52029">
    <property type="entry name" value="GroEL apical domain-like"/>
    <property type="match status" value="1"/>
</dbReference>
<proteinExistence type="predicted"/>
<protein>
    <submittedName>
        <fullName evidence="7">1-phosphatidylinositol-3-phosphate 5-kinase FAB1A isoform X1</fullName>
    </submittedName>
</protein>
<evidence type="ECO:0000256" key="3">
    <source>
        <dbReference type="PROSITE-ProRule" id="PRU00781"/>
    </source>
</evidence>
<dbReference type="GO" id="GO:0000285">
    <property type="term" value="F:1-phosphatidylinositol-3-phosphate 5-kinase activity"/>
    <property type="evidence" value="ECO:0007669"/>
    <property type="project" value="InterPro"/>
</dbReference>
<organism evidence="7 8">
    <name type="scientific">Babesia caballi</name>
    <dbReference type="NCBI Taxonomy" id="5871"/>
    <lineage>
        <taxon>Eukaryota</taxon>
        <taxon>Sar</taxon>
        <taxon>Alveolata</taxon>
        <taxon>Apicomplexa</taxon>
        <taxon>Aconoidasida</taxon>
        <taxon>Piroplasmida</taxon>
        <taxon>Babesiidae</taxon>
        <taxon>Babesia</taxon>
    </lineage>
</organism>
<dbReference type="GO" id="GO:0010008">
    <property type="term" value="C:endosome membrane"/>
    <property type="evidence" value="ECO:0007669"/>
    <property type="project" value="TreeGrafter"/>
</dbReference>
<evidence type="ECO:0000256" key="4">
    <source>
        <dbReference type="SAM" id="MobiDB-lite"/>
    </source>
</evidence>
<dbReference type="Gene3D" id="3.30.810.10">
    <property type="entry name" value="2-Layer Sandwich"/>
    <property type="match status" value="1"/>
</dbReference>
<dbReference type="GeneID" id="94194936"/>
<dbReference type="GO" id="GO:0005524">
    <property type="term" value="F:ATP binding"/>
    <property type="evidence" value="ECO:0007669"/>
    <property type="project" value="UniProtKB-UniRule"/>
</dbReference>
<feature type="domain" description="PIPK" evidence="6">
    <location>
        <begin position="1586"/>
        <end position="1930"/>
    </location>
</feature>
<dbReference type="InterPro" id="IPR027409">
    <property type="entry name" value="GroEL-like_apical_dom_sf"/>
</dbReference>
<keyword evidence="3" id="KW-0808">Transferase</keyword>
<keyword evidence="3" id="KW-0418">Kinase</keyword>
<dbReference type="CDD" id="cd17300">
    <property type="entry name" value="PIPKc_PIKfyve"/>
    <property type="match status" value="1"/>
</dbReference>
<evidence type="ECO:0000256" key="2">
    <source>
        <dbReference type="ARBA" id="ARBA00022840"/>
    </source>
</evidence>
<dbReference type="EMBL" id="BPLF01000002">
    <property type="protein sequence ID" value="GIX63455.1"/>
    <property type="molecule type" value="Genomic_DNA"/>
</dbReference>
<sequence>MRNYRRHSGYFSAVKNASSQSKLGFRRRRRWLCGATLGKPGSWRHSCRGAGVIKNGSKSSTRRITRRQPLLEHDSDAPNAADAWYSDVFGDNDPYWQPSLLSLARRYIGHHLRHDVPSLRLGRRLLGYLSSLVLRCGFRAKLQHIHRDVNDVVKVLRVPPRLHSALALEARHGFSVFPGICFKGHLSHPRMFRDIGSCKVVLAEKFHSGTASKLSGDYEDMREVIDVLESVDAQIDRLTRSGVKLLLCGDSVSLDVGQKLHLRGITCLSKVDSSVLSQVALALDVPVVESLERCPGCSTYVGHIERLRFVQNAGESIAALSLNASFHGCSILYSTTRLTPANALRLSELLRMSLFRLQGLFEELVLVRDLGGRLDSDLPSCFLPVVVRGVGSRHPAFAFDQVPRSRSFSTASNVYSRHSSNLASDVDFMSGASASASPRDLRDDRRGSRLRKFMYLVKGHRPQYMSKPSKSSSSGARQLCVHFSDWLSHYLHGTMLASGEGPSVQSRADLEEHSALRCFQYFTKSSEMCGSVTPSVVPVGRYSAGLFLSDFVVAYERRLRHNACISSEECADQLSRHHLHLETSDSPASGVHKRLSIIVHHRSVGITSGSLSPPYLLSIHCRTCDSADTLSVHDLTFGRFLHLLLYNSCYVAKCGHALFAGHAFSLRGEGFTLCLHVKDVSDFHVGAWFDAPLLNCGLGFLPLDSAGLSFQDRRLSHVSAKLSRIFANFSEAAFDWEPSYNVAATPDSVLSRDYPTEPSYSWAPYDTSDLNLLHLRDPYTMLSVALRNLLNMLIGYMDSQFAACVSGGGLDEALPCRCEFGATLNCRKLDPRNQWSGPFSAESFAQLRQLFEDRSVFGVDLHPLLRDALKGTYESRQRFGFCERCQQVKFASIADIEILNWVQIFTEVLRYLAVKLRGLSDILGSIMDATTSSTGADCGVGMGASPAVTKTENRCHTRTATVADGNKSLKSAVGFIEDCLEGLRDTYVQCVSHLLFAHFWCSLDPMHIFMTVRCFFVSLTSLCRSVVQRIVRTSDPALLKSLHFSHRGSGVVLHTADKAYPTPFCDPCPVNQREPGSEEASATEPSPALGSSDAGSQLEDGIDFATDTERGVDPAKPMSQTEVSSDPHGNTSDHLPEEDTPRASRGAPVDPTNSSPNSDWCTVWGTQIALEHLQPVRYPPETHAGDQLNGPFAPLPQAAPSAQSSREYTLPQFVQHALNAAVLFGFVGRAEAKPSAAASLRHLMARMHAGCPRRAESLIGVSYGLVCQVRRDIGNIIATGLMSGEYLEQCAANFHRPVSGNLCRMGMSLLNYCKNKRYNLTAAMSAGPRRDDFYGFSAAAADPPSSKDGRCFGGLITTSFVFRYLKRHSHVASLFSADAHCVFQSAEVATRNVFSLRRWDAPHSSLATSPWGAMASSDAELSEANLSCYWQAAKVVGAAAGSPHRRDGQRVLCPVSRPACGTPLICCNHRLFRYRWCNHVKDFGAVPVMDRVVKMLLANLPTEGQALRTLVEWTYRNLQASCVRRISTNTLLAYVTLETERISMRECGSVAAADGYAQPVFHSLGAFAPRGTPCSPFALESPSETRSPQNATWFQRGFPPNHGSRPSLLAMPSVAVTLASKGDSAFNRSSLPPASELSLCPALTLTAAHPSYHITAHYPEAFHALRHLSSGDDVGFARSLCRSSRIRCSGGKSGAPLFVSHDGKFVLKLLNKYEFQLFLDRGPRFFGHVMGGGTLLSVPYGLFSIEHKRSGSAVHCLVMQNVEHALAAPRLTFDLKGLSFKRCVSLSPGKPHGGSPPAAGVSTFHCCSAHHDSEFPDDVVLLDQNFKDFTDGCPIRVGEPCLSRLLAYVERDLAFLAHLDVVDYSLLLRLFPAAGVLVLGIIDYLRPYTWDKQIETIGKKLANLASGQAPTIVSPSEYQTRFMRFFTRSFWLLAEERPSPPAPASAPEPARRPPARCRCSACAALDALYSTPFATSSAHFMWRTSPTAKRYLRRLAAASAPCDSAESASAELARALRSAYGAPVGLLSGARVARDRLRWPSGVDEQLVAALHVHGVDDLHDDRVRLRARPLDRLGGDAADLAERQLPAARVLEVEPVGRHLAQHPQQLLAVVEPAVRADGAPVERERHLVPALEAGDGAHVPQQVLGRQVLPHLPHAVLDLAHDERGVLVRLEQAQVVRLVLVELERQHEGLEAVDLVGLVEQRDHPEVKDDGPEVSGVGDAEGRVLEHKLVVDCHPVLRALLAVAAGEPGRLPRLDHVHHHQPSRPVRVTRELPVALVQFQERGGGLLRVSAGGLAGSPPLHLGHVHERGLGLLLALELGVRRGELLQNGAGVLRQQVQLVERVVVGVLDREAPVHFVNDLQRDADAHRAPEALLLVGRREVLGQGVDDLRRGRLHVLVEHVADRAREGKGLVVARDPLVGAVGDGARLVDVLSALDGRLAVDQLLEAVSDLRAFVLALPHAGEGLQEQRPRDALLAVALVQLQVAPLLQHDRGGGAERRQAEVGLRRCVGFEGLHPRAHHYLQAVDEVVGRERDDHVRDGAGVRRLLDDGRQAGDVGAGVGPEEVLDHGEARLNGLLGDLGAFVERPRLVVLVGRDDSVGEGEELLQLVVREGVVFDEVLQVITLLHEAHGGEPRFPYSLQLRVAFYVAERELISMDFLRYLQKRTLVGRDEFMYVLSGGRLPRFGFPRLLGRARCIRFCHCSLVERLLRQLKFGVLLEEPGFVLDAVVALAERNRRQFIWFLQRFGRGGEAQVYAAALRGGPAEKFGPRREVDEFGGVGGNEHVQLLRAFLGLPERQDIDVVLQHEALQERHELPSDELLRAFVFVPVEQLVPYPHKALDKVVLQAAFHLLFGHKDSGVGDDVLACVSALGDDVGLDGDFEFTHVFADVVLVIHGFEAAHEFGFLFCGKLHVFFVFLFIPIGLRRFLGRLGGFLGILSWFSGIFSRFLSALNWCLSTLNWRLTTLNWCLSALNWCVTTLNWCVSTLNWFLAFLRGNCGLGGGLTGHNFFLGRLISRHSLLFVGRLLRRVALNLPSRLTHGAELSTEGNFRKLRRIRVGGNLHGLGVADGGTRTVGDGKRELRGVRRKPVPGLPVGQRRNQVSGNADVLGLILDVVLDNLHLPLRSQKRKGREPPEEAELLLELSGPRTHCELAPQHVEERSRVRRAVDLLV</sequence>
<dbReference type="Gene3D" id="3.30.800.10">
    <property type="entry name" value="Phosphatidylinositol Phosphate Kinase II Beta"/>
    <property type="match status" value="1"/>
</dbReference>
<feature type="transmembrane region" description="Helical" evidence="5">
    <location>
        <begin position="2933"/>
        <end position="2954"/>
    </location>
</feature>
<dbReference type="InterPro" id="IPR027483">
    <property type="entry name" value="PInositol-4-P-4/5-kinase_C_sf"/>
</dbReference>
<evidence type="ECO:0000259" key="6">
    <source>
        <dbReference type="PROSITE" id="PS51455"/>
    </source>
</evidence>
<comment type="caution">
    <text evidence="7">The sequence shown here is derived from an EMBL/GenBank/DDBJ whole genome shotgun (WGS) entry which is preliminary data.</text>
</comment>
<dbReference type="PROSITE" id="PS51455">
    <property type="entry name" value="PIPK"/>
    <property type="match status" value="1"/>
</dbReference>
<feature type="region of interest" description="Disordered" evidence="4">
    <location>
        <begin position="1067"/>
        <end position="1160"/>
    </location>
</feature>
<evidence type="ECO:0000313" key="8">
    <source>
        <dbReference type="Proteomes" id="UP001497744"/>
    </source>
</evidence>
<dbReference type="RefSeq" id="XP_067715524.1">
    <property type="nucleotide sequence ID" value="XM_067859423.1"/>
</dbReference>
<evidence type="ECO:0000256" key="1">
    <source>
        <dbReference type="ARBA" id="ARBA00022741"/>
    </source>
</evidence>
<evidence type="ECO:0000256" key="5">
    <source>
        <dbReference type="SAM" id="Phobius"/>
    </source>
</evidence>
<dbReference type="Proteomes" id="UP001497744">
    <property type="component" value="Unassembled WGS sequence"/>
</dbReference>
<feature type="compositionally biased region" description="Polar residues" evidence="4">
    <location>
        <begin position="1118"/>
        <end position="1133"/>
    </location>
</feature>
<keyword evidence="5" id="KW-0812">Transmembrane</keyword>
<feature type="region of interest" description="Disordered" evidence="4">
    <location>
        <begin position="1178"/>
        <end position="1206"/>
    </location>
</feature>
<feature type="compositionally biased region" description="Low complexity" evidence="4">
    <location>
        <begin position="1191"/>
        <end position="1205"/>
    </location>
</feature>
<reference evidence="7 8" key="1">
    <citation type="submission" date="2021-06" db="EMBL/GenBank/DDBJ databases">
        <title>Genome sequence of Babesia caballi.</title>
        <authorList>
            <person name="Yamagishi J."/>
            <person name="Kidaka T."/>
            <person name="Ochi A."/>
        </authorList>
    </citation>
    <scope>NUCLEOTIDE SEQUENCE [LARGE SCALE GENOMIC DNA]</scope>
    <source>
        <strain evidence="7">USDA-D6B2</strain>
    </source>
</reference>
<dbReference type="InterPro" id="IPR002498">
    <property type="entry name" value="PInositol-4-P-4/5-kinase_core"/>
</dbReference>
<keyword evidence="2 3" id="KW-0067">ATP-binding</keyword>
<feature type="transmembrane region" description="Helical" evidence="5">
    <location>
        <begin position="2974"/>
        <end position="2996"/>
    </location>
</feature>
<keyword evidence="5" id="KW-1133">Transmembrane helix</keyword>
<dbReference type="SUPFAM" id="SSF56104">
    <property type="entry name" value="SAICAR synthase-like"/>
    <property type="match status" value="1"/>
</dbReference>